<evidence type="ECO:0000256" key="1">
    <source>
        <dbReference type="ARBA" id="ARBA00022553"/>
    </source>
</evidence>
<dbReference type="AlphaFoldDB" id="A0A1G1Z0Q8"/>
<dbReference type="GO" id="GO:0000160">
    <property type="term" value="P:phosphorelay signal transduction system"/>
    <property type="evidence" value="ECO:0007669"/>
    <property type="project" value="InterPro"/>
</dbReference>
<sequence>MAPKRIFFIEDEREIIDLYKDVLEGRGYKVVGFSDGSEAMIEINAIADGKSPAPQAIVLDLLLPDVSGLAILGELRSKPIFDGVQIIVLTNYVSDSLQESIKQMDKVEYLSKVDTTPVSLLENLNAKIG</sequence>
<protein>
    <recommendedName>
        <fullName evidence="3">Response regulatory domain-containing protein</fullName>
    </recommendedName>
</protein>
<evidence type="ECO:0000259" key="3">
    <source>
        <dbReference type="PROSITE" id="PS50110"/>
    </source>
</evidence>
<dbReference type="PROSITE" id="PS50110">
    <property type="entry name" value="RESPONSE_REGULATORY"/>
    <property type="match status" value="1"/>
</dbReference>
<dbReference type="PANTHER" id="PTHR44591:SF3">
    <property type="entry name" value="RESPONSE REGULATORY DOMAIN-CONTAINING PROTEIN"/>
    <property type="match status" value="1"/>
</dbReference>
<dbReference type="SMART" id="SM00448">
    <property type="entry name" value="REC"/>
    <property type="match status" value="1"/>
</dbReference>
<dbReference type="InterPro" id="IPR001789">
    <property type="entry name" value="Sig_transdc_resp-reg_receiver"/>
</dbReference>
<dbReference type="SUPFAM" id="SSF52172">
    <property type="entry name" value="CheY-like"/>
    <property type="match status" value="1"/>
</dbReference>
<dbReference type="Proteomes" id="UP000178259">
    <property type="component" value="Unassembled WGS sequence"/>
</dbReference>
<dbReference type="EMBL" id="MHIW01000033">
    <property type="protein sequence ID" value="OGY58235.1"/>
    <property type="molecule type" value="Genomic_DNA"/>
</dbReference>
<dbReference type="Gene3D" id="3.40.50.2300">
    <property type="match status" value="1"/>
</dbReference>
<name>A0A1G1Z0Q8_9BACT</name>
<organism evidence="4 5">
    <name type="scientific">Candidatus Colwellbacteria bacterium RIFCSPHIGHO2_12_FULL_43_12</name>
    <dbReference type="NCBI Taxonomy" id="1797688"/>
    <lineage>
        <taxon>Bacteria</taxon>
        <taxon>Candidatus Colwelliibacteriota</taxon>
    </lineage>
</organism>
<evidence type="ECO:0000256" key="2">
    <source>
        <dbReference type="PROSITE-ProRule" id="PRU00169"/>
    </source>
</evidence>
<feature type="modified residue" description="4-aspartylphosphate" evidence="2">
    <location>
        <position position="60"/>
    </location>
</feature>
<keyword evidence="1 2" id="KW-0597">Phosphoprotein</keyword>
<accession>A0A1G1Z0Q8</accession>
<feature type="domain" description="Response regulatory" evidence="3">
    <location>
        <begin position="5"/>
        <end position="127"/>
    </location>
</feature>
<gene>
    <name evidence="4" type="ORF">A3E61_01800</name>
</gene>
<proteinExistence type="predicted"/>
<dbReference type="PANTHER" id="PTHR44591">
    <property type="entry name" value="STRESS RESPONSE REGULATOR PROTEIN 1"/>
    <property type="match status" value="1"/>
</dbReference>
<dbReference type="InterPro" id="IPR011006">
    <property type="entry name" value="CheY-like_superfamily"/>
</dbReference>
<comment type="caution">
    <text evidence="4">The sequence shown here is derived from an EMBL/GenBank/DDBJ whole genome shotgun (WGS) entry which is preliminary data.</text>
</comment>
<evidence type="ECO:0000313" key="4">
    <source>
        <dbReference type="EMBL" id="OGY58235.1"/>
    </source>
</evidence>
<dbReference type="InterPro" id="IPR050595">
    <property type="entry name" value="Bact_response_regulator"/>
</dbReference>
<dbReference type="Pfam" id="PF00072">
    <property type="entry name" value="Response_reg"/>
    <property type="match status" value="1"/>
</dbReference>
<reference evidence="4 5" key="1">
    <citation type="journal article" date="2016" name="Nat. Commun.">
        <title>Thousands of microbial genomes shed light on interconnected biogeochemical processes in an aquifer system.</title>
        <authorList>
            <person name="Anantharaman K."/>
            <person name="Brown C.T."/>
            <person name="Hug L.A."/>
            <person name="Sharon I."/>
            <person name="Castelle C.J."/>
            <person name="Probst A.J."/>
            <person name="Thomas B.C."/>
            <person name="Singh A."/>
            <person name="Wilkins M.J."/>
            <person name="Karaoz U."/>
            <person name="Brodie E.L."/>
            <person name="Williams K.H."/>
            <person name="Hubbard S.S."/>
            <person name="Banfield J.F."/>
        </authorList>
    </citation>
    <scope>NUCLEOTIDE SEQUENCE [LARGE SCALE GENOMIC DNA]</scope>
</reference>
<evidence type="ECO:0000313" key="5">
    <source>
        <dbReference type="Proteomes" id="UP000178259"/>
    </source>
</evidence>